<proteinExistence type="evidence at transcript level"/>
<dbReference type="EMBL" id="GU582128">
    <property type="protein sequence ID" value="ADX36409.1"/>
    <property type="molecule type" value="mRNA"/>
</dbReference>
<organism evidence="2">
    <name type="scientific">Brachymyrmex patagonicus</name>
    <dbReference type="NCBI Taxonomy" id="604570"/>
    <lineage>
        <taxon>Eukaryota</taxon>
        <taxon>Metazoa</taxon>
        <taxon>Ecdysozoa</taxon>
        <taxon>Arthropoda</taxon>
        <taxon>Hexapoda</taxon>
        <taxon>Insecta</taxon>
        <taxon>Pterygota</taxon>
        <taxon>Neoptera</taxon>
        <taxon>Endopterygota</taxon>
        <taxon>Hymenoptera</taxon>
        <taxon>Apocrita</taxon>
        <taxon>Aculeata</taxon>
        <taxon>Formicoidea</taxon>
        <taxon>Formicidae</taxon>
        <taxon>Formicinae</taxon>
        <taxon>Brachymyrmex</taxon>
    </lineage>
</organism>
<accession>F1AG51</accession>
<dbReference type="AlphaFoldDB" id="F1AG51"/>
<reference evidence="2" key="1">
    <citation type="submission" date="2010-01" db="EMBL/GenBank/DDBJ databases">
        <title>Molecular cloning and expression analyses in Brachymymex patagonicus.</title>
        <authorList>
            <person name="Zhao L."/>
            <person name="Chen J."/>
        </authorList>
    </citation>
    <scope>NUCLEOTIDE SEQUENCE</scope>
</reference>
<feature type="chain" id="PRO_5003263315" evidence="1">
    <location>
        <begin position="23"/>
        <end position="68"/>
    </location>
</feature>
<protein>
    <submittedName>
        <fullName evidence="2">Uncharacterized protein</fullName>
    </submittedName>
</protein>
<name>F1AG51_9HYME</name>
<feature type="signal peptide" evidence="1">
    <location>
        <begin position="1"/>
        <end position="22"/>
    </location>
</feature>
<evidence type="ECO:0000256" key="1">
    <source>
        <dbReference type="SAM" id="SignalP"/>
    </source>
</evidence>
<sequence>MLRNFGGLLHVLLLVHLNIMIATDFDNGRRDPFGPYPRIPDKELVQQEIAFAEECKKFMKAPQTVFIN</sequence>
<evidence type="ECO:0000313" key="2">
    <source>
        <dbReference type="EMBL" id="ADX36409.1"/>
    </source>
</evidence>
<keyword evidence="1" id="KW-0732">Signal</keyword>